<feature type="domain" description="Glycosyltransferase RgtA/B/C/D-like" evidence="9">
    <location>
        <begin position="60"/>
        <end position="213"/>
    </location>
</feature>
<gene>
    <name evidence="10" type="ORF">ACFL27_13255</name>
</gene>
<evidence type="ECO:0000256" key="7">
    <source>
        <dbReference type="ARBA" id="ARBA00023136"/>
    </source>
</evidence>
<accession>A0ABV6YY74</accession>
<dbReference type="EMBL" id="JBHPBY010000158">
    <property type="protein sequence ID" value="MFC1851156.1"/>
    <property type="molecule type" value="Genomic_DNA"/>
</dbReference>
<name>A0ABV6YY74_UNCC1</name>
<dbReference type="Proteomes" id="UP001594351">
    <property type="component" value="Unassembled WGS sequence"/>
</dbReference>
<protein>
    <submittedName>
        <fullName evidence="10">ArnT family glycosyltransferase</fullName>
        <ecNumber evidence="10">2.4.-.-</ecNumber>
    </submittedName>
</protein>
<organism evidence="10 11">
    <name type="scientific">candidate division CSSED10-310 bacterium</name>
    <dbReference type="NCBI Taxonomy" id="2855610"/>
    <lineage>
        <taxon>Bacteria</taxon>
        <taxon>Bacteria division CSSED10-310</taxon>
    </lineage>
</organism>
<evidence type="ECO:0000259" key="9">
    <source>
        <dbReference type="Pfam" id="PF13231"/>
    </source>
</evidence>
<evidence type="ECO:0000256" key="1">
    <source>
        <dbReference type="ARBA" id="ARBA00004651"/>
    </source>
</evidence>
<keyword evidence="5 8" id="KW-0812">Transmembrane</keyword>
<feature type="transmembrane region" description="Helical" evidence="8">
    <location>
        <begin position="12"/>
        <end position="31"/>
    </location>
</feature>
<keyword evidence="4 10" id="KW-0808">Transferase</keyword>
<feature type="transmembrane region" description="Helical" evidence="8">
    <location>
        <begin position="171"/>
        <end position="191"/>
    </location>
</feature>
<keyword evidence="11" id="KW-1185">Reference proteome</keyword>
<proteinExistence type="predicted"/>
<sequence length="515" mass="58147">MCDSNIDKIAPALALCFTIFLLIFGLKFHPIEELHAVERDDYISKAEKIRAGTIPRDPFRPLFYPLVTAGLASIIGDMFSSARVTSSLFAGLFVWLTYLLGRQCFSRQVGLFALLALMLNYNTIIEGVHVMTDMTFSALALLTLLLTIYAYNNLRGSTVLLPALSFSLAYFTRYTAVALIPTIIISFFYLPAAQPLKKALNRLALFILATALFLLPHFILTTHVFGNPFYNENWKNLAYKVHPRLMWAVNGPPPFDGLWSVIAYAPSKFFMLSWQEGWRFIYPRLSILGGEGIAGVLFTAATLAGIYSLIFTLDRKKILILSFFFFYIALICASFTSFNRLMLPIMPLCYLLIGHFFFTDIFRGSFYLNKFNLPRTLPIIIIFLVVSGAATVPHLQQFIQRHPLAELAAARFLQENYGAEISVLGSVPTLGRYVNYKYSTSPPGTAKTKKNKAQYYLKLRQLIIDEDVDYLIVGSHSLRNRPPDLVHGKNLPPFLHPLSLSGEVVIYQVVKHKLK</sequence>
<dbReference type="GO" id="GO:0016757">
    <property type="term" value="F:glycosyltransferase activity"/>
    <property type="evidence" value="ECO:0007669"/>
    <property type="project" value="UniProtKB-KW"/>
</dbReference>
<feature type="transmembrane region" description="Helical" evidence="8">
    <location>
        <begin position="318"/>
        <end position="338"/>
    </location>
</feature>
<keyword evidence="6 8" id="KW-1133">Transmembrane helix</keyword>
<keyword evidence="2" id="KW-1003">Cell membrane</keyword>
<feature type="transmembrane region" description="Helical" evidence="8">
    <location>
        <begin position="344"/>
        <end position="364"/>
    </location>
</feature>
<feature type="transmembrane region" description="Helical" evidence="8">
    <location>
        <begin position="292"/>
        <end position="311"/>
    </location>
</feature>
<evidence type="ECO:0000256" key="4">
    <source>
        <dbReference type="ARBA" id="ARBA00022679"/>
    </source>
</evidence>
<evidence type="ECO:0000256" key="5">
    <source>
        <dbReference type="ARBA" id="ARBA00022692"/>
    </source>
</evidence>
<dbReference type="PANTHER" id="PTHR33908">
    <property type="entry name" value="MANNOSYLTRANSFERASE YKCB-RELATED"/>
    <property type="match status" value="1"/>
</dbReference>
<feature type="transmembrane region" description="Helical" evidence="8">
    <location>
        <begin position="84"/>
        <end position="101"/>
    </location>
</feature>
<dbReference type="PANTHER" id="PTHR33908:SF11">
    <property type="entry name" value="MEMBRANE PROTEIN"/>
    <property type="match status" value="1"/>
</dbReference>
<evidence type="ECO:0000256" key="3">
    <source>
        <dbReference type="ARBA" id="ARBA00022676"/>
    </source>
</evidence>
<evidence type="ECO:0000256" key="6">
    <source>
        <dbReference type="ARBA" id="ARBA00022989"/>
    </source>
</evidence>
<evidence type="ECO:0000256" key="2">
    <source>
        <dbReference type="ARBA" id="ARBA00022475"/>
    </source>
</evidence>
<dbReference type="InterPro" id="IPR038731">
    <property type="entry name" value="RgtA/B/C-like"/>
</dbReference>
<dbReference type="EC" id="2.4.-.-" evidence="10"/>
<keyword evidence="7 8" id="KW-0472">Membrane</keyword>
<feature type="transmembrane region" description="Helical" evidence="8">
    <location>
        <begin position="134"/>
        <end position="151"/>
    </location>
</feature>
<comment type="subcellular location">
    <subcellularLocation>
        <location evidence="1">Cell membrane</location>
        <topology evidence="1">Multi-pass membrane protein</topology>
    </subcellularLocation>
</comment>
<dbReference type="InterPro" id="IPR050297">
    <property type="entry name" value="LipidA_mod_glycosyltrf_83"/>
</dbReference>
<dbReference type="Pfam" id="PF13231">
    <property type="entry name" value="PMT_2"/>
    <property type="match status" value="1"/>
</dbReference>
<evidence type="ECO:0000313" key="10">
    <source>
        <dbReference type="EMBL" id="MFC1851156.1"/>
    </source>
</evidence>
<feature type="transmembrane region" description="Helical" evidence="8">
    <location>
        <begin position="376"/>
        <end position="395"/>
    </location>
</feature>
<comment type="caution">
    <text evidence="10">The sequence shown here is derived from an EMBL/GenBank/DDBJ whole genome shotgun (WGS) entry which is preliminary data.</text>
</comment>
<feature type="transmembrane region" description="Helical" evidence="8">
    <location>
        <begin position="203"/>
        <end position="225"/>
    </location>
</feature>
<evidence type="ECO:0000256" key="8">
    <source>
        <dbReference type="SAM" id="Phobius"/>
    </source>
</evidence>
<reference evidence="10 11" key="1">
    <citation type="submission" date="2024-09" db="EMBL/GenBank/DDBJ databases">
        <title>Laminarin stimulates single cell rates of sulfate reduction while oxygen inhibits transcriptomic activity in coastal marine sediment.</title>
        <authorList>
            <person name="Lindsay M."/>
            <person name="Orcutt B."/>
            <person name="Emerson D."/>
            <person name="Stepanauskas R."/>
            <person name="D'Angelo T."/>
        </authorList>
    </citation>
    <scope>NUCLEOTIDE SEQUENCE [LARGE SCALE GENOMIC DNA]</scope>
    <source>
        <strain evidence="10">SAG AM-311-K15</strain>
    </source>
</reference>
<evidence type="ECO:0000313" key="11">
    <source>
        <dbReference type="Proteomes" id="UP001594351"/>
    </source>
</evidence>
<keyword evidence="3 10" id="KW-0328">Glycosyltransferase</keyword>